<accession>A0ABS9TV42</accession>
<dbReference type="Gene3D" id="1.10.510.10">
    <property type="entry name" value="Transferase(Phosphotransferase) domain 1"/>
    <property type="match status" value="1"/>
</dbReference>
<feature type="region of interest" description="Disordered" evidence="8">
    <location>
        <begin position="1"/>
        <end position="24"/>
    </location>
</feature>
<sequence>MTFRCRIPPTRPPSGASRTRAADKAPAPRCGVLLVGRYRLAKRVGRGATADVWRARDELLDRDVAVKLFRAHNPIGAEARLTARVRDPRVVAVHDLVLHRGSACLVMDYHPGVSLAELLRDRHRLPPSVVAALGMQLSAALEAVHEAGVVHCDVKPANLMITDNGRLVLIDFGIAELSGDEPAHPARRTGDIVGSPAYTAPELVLGGPPRPASDLWSLGTVLFAAVQGRPPFLHEGLVPTLTAVLHDPLPLASRAGRLRPLVEQLLVKDPCGATVLRSDPVDAHRGLPRVVLEHGGCACCGAAEAPVHALPEGGMSTLRSVWICHRCEVLGTDTVMEPECWHRGGPVTVTVGREGSVA</sequence>
<organism evidence="10 11">
    <name type="scientific">Pseudonocardia alaniniphila</name>
    <dbReference type="NCBI Taxonomy" id="75291"/>
    <lineage>
        <taxon>Bacteria</taxon>
        <taxon>Bacillati</taxon>
        <taxon>Actinomycetota</taxon>
        <taxon>Actinomycetes</taxon>
        <taxon>Pseudonocardiales</taxon>
        <taxon>Pseudonocardiaceae</taxon>
        <taxon>Pseudonocardia</taxon>
    </lineage>
</organism>
<evidence type="ECO:0000259" key="9">
    <source>
        <dbReference type="PROSITE" id="PS50011"/>
    </source>
</evidence>
<comment type="caution">
    <text evidence="10">The sequence shown here is derived from an EMBL/GenBank/DDBJ whole genome shotgun (WGS) entry which is preliminary data.</text>
</comment>
<dbReference type="SMART" id="SM00220">
    <property type="entry name" value="S_TKc"/>
    <property type="match status" value="1"/>
</dbReference>
<dbReference type="PROSITE" id="PS50011">
    <property type="entry name" value="PROTEIN_KINASE_DOM"/>
    <property type="match status" value="1"/>
</dbReference>
<evidence type="ECO:0000256" key="1">
    <source>
        <dbReference type="ARBA" id="ARBA00012513"/>
    </source>
</evidence>
<dbReference type="EC" id="2.7.11.1" evidence="1"/>
<evidence type="ECO:0000256" key="4">
    <source>
        <dbReference type="ARBA" id="ARBA00022741"/>
    </source>
</evidence>
<dbReference type="RefSeq" id="WP_241043064.1">
    <property type="nucleotide sequence ID" value="NZ_BAAAJF010000033.1"/>
</dbReference>
<feature type="domain" description="Protein kinase" evidence="9">
    <location>
        <begin position="38"/>
        <end position="287"/>
    </location>
</feature>
<evidence type="ECO:0000256" key="3">
    <source>
        <dbReference type="ARBA" id="ARBA00022679"/>
    </source>
</evidence>
<keyword evidence="6 7" id="KW-0067">ATP-binding</keyword>
<dbReference type="EMBL" id="JAKXMK010000062">
    <property type="protein sequence ID" value="MCH6172258.1"/>
    <property type="molecule type" value="Genomic_DNA"/>
</dbReference>
<dbReference type="PANTHER" id="PTHR43289:SF6">
    <property type="entry name" value="SERINE_THREONINE-PROTEIN KINASE NEKL-3"/>
    <property type="match status" value="1"/>
</dbReference>
<dbReference type="SUPFAM" id="SSF56112">
    <property type="entry name" value="Protein kinase-like (PK-like)"/>
    <property type="match status" value="1"/>
</dbReference>
<keyword evidence="11" id="KW-1185">Reference proteome</keyword>
<proteinExistence type="predicted"/>
<dbReference type="Proteomes" id="UP001299970">
    <property type="component" value="Unassembled WGS sequence"/>
</dbReference>
<dbReference type="PANTHER" id="PTHR43289">
    <property type="entry name" value="MITOGEN-ACTIVATED PROTEIN KINASE KINASE KINASE 20-RELATED"/>
    <property type="match status" value="1"/>
</dbReference>
<reference evidence="10 11" key="1">
    <citation type="submission" date="2022-03" db="EMBL/GenBank/DDBJ databases">
        <title>Pseudonocardia alaer sp. nov., a novel actinomycete isolated from reed forest soil.</title>
        <authorList>
            <person name="Wang L."/>
        </authorList>
    </citation>
    <scope>NUCLEOTIDE SEQUENCE [LARGE SCALE GENOMIC DNA]</scope>
    <source>
        <strain evidence="10 11">Y-16303</strain>
    </source>
</reference>
<dbReference type="InterPro" id="IPR008271">
    <property type="entry name" value="Ser/Thr_kinase_AS"/>
</dbReference>
<dbReference type="PROSITE" id="PS00107">
    <property type="entry name" value="PROTEIN_KINASE_ATP"/>
    <property type="match status" value="1"/>
</dbReference>
<evidence type="ECO:0000256" key="7">
    <source>
        <dbReference type="PROSITE-ProRule" id="PRU10141"/>
    </source>
</evidence>
<dbReference type="InterPro" id="IPR017441">
    <property type="entry name" value="Protein_kinase_ATP_BS"/>
</dbReference>
<protein>
    <recommendedName>
        <fullName evidence="1">non-specific serine/threonine protein kinase</fullName>
        <ecNumber evidence="1">2.7.11.1</ecNumber>
    </recommendedName>
</protein>
<dbReference type="Pfam" id="PF00069">
    <property type="entry name" value="Pkinase"/>
    <property type="match status" value="1"/>
</dbReference>
<evidence type="ECO:0000256" key="5">
    <source>
        <dbReference type="ARBA" id="ARBA00022777"/>
    </source>
</evidence>
<evidence type="ECO:0000256" key="8">
    <source>
        <dbReference type="SAM" id="MobiDB-lite"/>
    </source>
</evidence>
<feature type="binding site" evidence="7">
    <location>
        <position position="67"/>
    </location>
    <ligand>
        <name>ATP</name>
        <dbReference type="ChEBI" id="CHEBI:30616"/>
    </ligand>
</feature>
<keyword evidence="4 7" id="KW-0547">Nucleotide-binding</keyword>
<evidence type="ECO:0000313" key="11">
    <source>
        <dbReference type="Proteomes" id="UP001299970"/>
    </source>
</evidence>
<dbReference type="GO" id="GO:0004674">
    <property type="term" value="F:protein serine/threonine kinase activity"/>
    <property type="evidence" value="ECO:0007669"/>
    <property type="project" value="UniProtKB-KW"/>
</dbReference>
<gene>
    <name evidence="10" type="ORF">MMF94_41840</name>
</gene>
<keyword evidence="5 10" id="KW-0418">Kinase</keyword>
<keyword evidence="2 10" id="KW-0723">Serine/threonine-protein kinase</keyword>
<dbReference type="InterPro" id="IPR011009">
    <property type="entry name" value="Kinase-like_dom_sf"/>
</dbReference>
<dbReference type="PROSITE" id="PS00108">
    <property type="entry name" value="PROTEIN_KINASE_ST"/>
    <property type="match status" value="1"/>
</dbReference>
<dbReference type="CDD" id="cd14014">
    <property type="entry name" value="STKc_PknB_like"/>
    <property type="match status" value="1"/>
</dbReference>
<evidence type="ECO:0000313" key="10">
    <source>
        <dbReference type="EMBL" id="MCH6172258.1"/>
    </source>
</evidence>
<keyword evidence="3" id="KW-0808">Transferase</keyword>
<evidence type="ECO:0000256" key="6">
    <source>
        <dbReference type="ARBA" id="ARBA00022840"/>
    </source>
</evidence>
<dbReference type="InterPro" id="IPR000719">
    <property type="entry name" value="Prot_kinase_dom"/>
</dbReference>
<evidence type="ECO:0000256" key="2">
    <source>
        <dbReference type="ARBA" id="ARBA00022527"/>
    </source>
</evidence>
<name>A0ABS9TV42_9PSEU</name>